<keyword evidence="2" id="KW-0808">Transferase</keyword>
<gene>
    <name evidence="2" type="ORF">QQS35_07120</name>
</gene>
<dbReference type="InterPro" id="IPR002629">
    <property type="entry name" value="Met_Synth_C/arc"/>
</dbReference>
<evidence type="ECO:0000259" key="1">
    <source>
        <dbReference type="Pfam" id="PF01717"/>
    </source>
</evidence>
<proteinExistence type="predicted"/>
<dbReference type="InterPro" id="IPR038071">
    <property type="entry name" value="UROD/MetE-like_sf"/>
</dbReference>
<protein>
    <submittedName>
        <fullName evidence="2">5-methyltetrahydropteroyltriglutamate--homocysteine S-methyltransferase</fullName>
        <ecNumber evidence="2">2.1.1.14</ecNumber>
    </submittedName>
</protein>
<dbReference type="PANTHER" id="PTHR43844">
    <property type="entry name" value="METHIONINE SYNTHASE"/>
    <property type="match status" value="1"/>
</dbReference>
<reference evidence="2 3" key="1">
    <citation type="submission" date="2023-06" db="EMBL/GenBank/DDBJ databases">
        <title>Aquibacillus rhizosphaerae LR5S19.</title>
        <authorList>
            <person name="Sun J.-Q."/>
        </authorList>
    </citation>
    <scope>NUCLEOTIDE SEQUENCE [LARGE SCALE GENOMIC DNA]</scope>
    <source>
        <strain evidence="2 3">LR5S19</strain>
    </source>
</reference>
<accession>A0ABT7L2Y4</accession>
<dbReference type="EC" id="2.1.1.14" evidence="2"/>
<feature type="domain" description="Cobalamin-independent methionine synthase MetE C-terminal/archaeal" evidence="1">
    <location>
        <begin position="19"/>
        <end position="351"/>
    </location>
</feature>
<organism evidence="2 3">
    <name type="scientific">Aquibacillus rhizosphaerae</name>
    <dbReference type="NCBI Taxonomy" id="3051431"/>
    <lineage>
        <taxon>Bacteria</taxon>
        <taxon>Bacillati</taxon>
        <taxon>Bacillota</taxon>
        <taxon>Bacilli</taxon>
        <taxon>Bacillales</taxon>
        <taxon>Bacillaceae</taxon>
        <taxon>Aquibacillus</taxon>
    </lineage>
</organism>
<keyword evidence="2" id="KW-0489">Methyltransferase</keyword>
<dbReference type="Pfam" id="PF01717">
    <property type="entry name" value="Meth_synt_2"/>
    <property type="match status" value="1"/>
</dbReference>
<dbReference type="EMBL" id="JASTZU010000024">
    <property type="protein sequence ID" value="MDL4840228.1"/>
    <property type="molecule type" value="Genomic_DNA"/>
</dbReference>
<evidence type="ECO:0000313" key="2">
    <source>
        <dbReference type="EMBL" id="MDL4840228.1"/>
    </source>
</evidence>
<comment type="caution">
    <text evidence="2">The sequence shown here is derived from an EMBL/GenBank/DDBJ whole genome shotgun (WGS) entry which is preliminary data.</text>
</comment>
<dbReference type="NCBIfam" id="NF005085">
    <property type="entry name" value="PRK06520.1"/>
    <property type="match status" value="1"/>
</dbReference>
<dbReference type="SUPFAM" id="SSF51726">
    <property type="entry name" value="UROD/MetE-like"/>
    <property type="match status" value="1"/>
</dbReference>
<dbReference type="GO" id="GO:0003871">
    <property type="term" value="F:5-methyltetrahydropteroyltriglutamate-homocysteine S-methyltransferase activity"/>
    <property type="evidence" value="ECO:0007669"/>
    <property type="project" value="UniProtKB-EC"/>
</dbReference>
<sequence>MTVESKAGKRLVTPFRFDNVGSFLRPEKLKEARASFAAGNISESELKKVEDESIIDVIQKQKDVGLQAITDGEFRRSWWHLDFMWGLNGVTKEDTEKGYVFHGEETRAETARLTGEISGENHPFIDDFKFIQAYATDGVIARATLPAPAQFFAELQRPENIESTNNIYPDQEELLADIAKAYRTVILDLYNAGCRSVQIDDCTWGICCDTHSSIARQMGANIKDVGESFLLTNNLALQDLPEDLIVTTHVCRGNYNSTWASSGGYDPIADILFAKENVSAFYLEYDTDRAGDFSPLQHVSEDKLVVLGLFSSKTGELEDKEEIKARINEAAKYIDINRLCISPQCGFASTEEGNILTEEQQWNKLRLIKEVTEEVWG</sequence>
<dbReference type="RefSeq" id="WP_285931241.1">
    <property type="nucleotide sequence ID" value="NZ_JASTZU010000024.1"/>
</dbReference>
<keyword evidence="3" id="KW-1185">Reference proteome</keyword>
<name>A0ABT7L2Y4_9BACI</name>
<dbReference type="PANTHER" id="PTHR43844:SF1">
    <property type="entry name" value="METHIONINE SYNTHASE"/>
    <property type="match status" value="1"/>
</dbReference>
<dbReference type="GO" id="GO:0032259">
    <property type="term" value="P:methylation"/>
    <property type="evidence" value="ECO:0007669"/>
    <property type="project" value="UniProtKB-KW"/>
</dbReference>
<evidence type="ECO:0000313" key="3">
    <source>
        <dbReference type="Proteomes" id="UP001235343"/>
    </source>
</evidence>
<dbReference type="CDD" id="cd03311">
    <property type="entry name" value="CIMS_C_terminal_like"/>
    <property type="match status" value="1"/>
</dbReference>
<dbReference type="Gene3D" id="3.20.20.210">
    <property type="match status" value="1"/>
</dbReference>
<dbReference type="Proteomes" id="UP001235343">
    <property type="component" value="Unassembled WGS sequence"/>
</dbReference>